<dbReference type="Gene3D" id="1.10.10.10">
    <property type="entry name" value="Winged helix-like DNA-binding domain superfamily/Winged helix DNA-binding domain"/>
    <property type="match status" value="1"/>
</dbReference>
<evidence type="ECO:0000313" key="7">
    <source>
        <dbReference type="Proteomes" id="UP000314616"/>
    </source>
</evidence>
<proteinExistence type="predicted"/>
<evidence type="ECO:0000256" key="1">
    <source>
        <dbReference type="ARBA" id="ARBA00023015"/>
    </source>
</evidence>
<reference evidence="6 7" key="1">
    <citation type="submission" date="2019-05" db="EMBL/GenBank/DDBJ databases">
        <title>Georgenia *** sp. nov., and Georgenia *** sp. nov., isolated from the intestinal contents of plateau pika (Ochotona curzoniae) in the Qinghai-Tibet plateau of China.</title>
        <authorList>
            <person name="Tian Z."/>
        </authorList>
    </citation>
    <scope>NUCLEOTIDE SEQUENCE [LARGE SCALE GENOMIC DNA]</scope>
    <source>
        <strain evidence="6 7">Z443</strain>
    </source>
</reference>
<feature type="domain" description="HTH gntR-type" evidence="5">
    <location>
        <begin position="31"/>
        <end position="98"/>
    </location>
</feature>
<dbReference type="PANTHER" id="PTHR43537:SF24">
    <property type="entry name" value="GLUCONATE OPERON TRANSCRIPTIONAL REPRESSOR"/>
    <property type="match status" value="1"/>
</dbReference>
<dbReference type="SUPFAM" id="SSF48008">
    <property type="entry name" value="GntR ligand-binding domain-like"/>
    <property type="match status" value="1"/>
</dbReference>
<dbReference type="SUPFAM" id="SSF46785">
    <property type="entry name" value="Winged helix' DNA-binding domain"/>
    <property type="match status" value="1"/>
</dbReference>
<evidence type="ECO:0000256" key="4">
    <source>
        <dbReference type="SAM" id="MobiDB-lite"/>
    </source>
</evidence>
<evidence type="ECO:0000313" key="6">
    <source>
        <dbReference type="EMBL" id="QDC25643.1"/>
    </source>
</evidence>
<dbReference type="InterPro" id="IPR036390">
    <property type="entry name" value="WH_DNA-bd_sf"/>
</dbReference>
<dbReference type="CDD" id="cd07377">
    <property type="entry name" value="WHTH_GntR"/>
    <property type="match status" value="1"/>
</dbReference>
<name>A0A5B8C4Y4_9MICO</name>
<dbReference type="AlphaFoldDB" id="A0A5B8C4Y4"/>
<dbReference type="InterPro" id="IPR000524">
    <property type="entry name" value="Tscrpt_reg_HTH_GntR"/>
</dbReference>
<dbReference type="Proteomes" id="UP000314616">
    <property type="component" value="Chromosome"/>
</dbReference>
<dbReference type="Gene3D" id="1.20.120.530">
    <property type="entry name" value="GntR ligand-binding domain-like"/>
    <property type="match status" value="1"/>
</dbReference>
<dbReference type="Pfam" id="PF00392">
    <property type="entry name" value="GntR"/>
    <property type="match status" value="1"/>
</dbReference>
<dbReference type="KEGG" id="gyu:FE374_14420"/>
<organism evidence="6 7">
    <name type="scientific">Georgenia yuyongxinii</name>
    <dbReference type="NCBI Taxonomy" id="2589797"/>
    <lineage>
        <taxon>Bacteria</taxon>
        <taxon>Bacillati</taxon>
        <taxon>Actinomycetota</taxon>
        <taxon>Actinomycetes</taxon>
        <taxon>Micrococcales</taxon>
        <taxon>Bogoriellaceae</taxon>
        <taxon>Georgenia</taxon>
    </lineage>
</organism>
<keyword evidence="2" id="KW-0238">DNA-binding</keyword>
<evidence type="ECO:0000256" key="2">
    <source>
        <dbReference type="ARBA" id="ARBA00023125"/>
    </source>
</evidence>
<dbReference type="SMART" id="SM00895">
    <property type="entry name" value="FCD"/>
    <property type="match status" value="1"/>
</dbReference>
<protein>
    <submittedName>
        <fullName evidence="6">GntR family transcriptional regulator</fullName>
    </submittedName>
</protein>
<keyword evidence="3" id="KW-0804">Transcription</keyword>
<dbReference type="InterPro" id="IPR011711">
    <property type="entry name" value="GntR_C"/>
</dbReference>
<dbReference type="PROSITE" id="PS50949">
    <property type="entry name" value="HTH_GNTR"/>
    <property type="match status" value="1"/>
</dbReference>
<accession>A0A5B8C4Y4</accession>
<dbReference type="OrthoDB" id="9816161at2"/>
<dbReference type="InterPro" id="IPR036388">
    <property type="entry name" value="WH-like_DNA-bd_sf"/>
</dbReference>
<evidence type="ECO:0000259" key="5">
    <source>
        <dbReference type="PROSITE" id="PS50949"/>
    </source>
</evidence>
<gene>
    <name evidence="6" type="ORF">FE374_14420</name>
</gene>
<dbReference type="Pfam" id="PF07729">
    <property type="entry name" value="FCD"/>
    <property type="match status" value="1"/>
</dbReference>
<dbReference type="GO" id="GO:0003700">
    <property type="term" value="F:DNA-binding transcription factor activity"/>
    <property type="evidence" value="ECO:0007669"/>
    <property type="project" value="InterPro"/>
</dbReference>
<evidence type="ECO:0000256" key="3">
    <source>
        <dbReference type="ARBA" id="ARBA00023163"/>
    </source>
</evidence>
<dbReference type="GO" id="GO:0003677">
    <property type="term" value="F:DNA binding"/>
    <property type="evidence" value="ECO:0007669"/>
    <property type="project" value="UniProtKB-KW"/>
</dbReference>
<sequence length="242" mass="27100">MRRMASPSNHPLAPRHTAPGRLEGLKDVRRQTAHQMVREQLRLAILRGVLAPGTPLILSELSEQLGTSRTPIREAIRDLSTEGLVDFDAYRSPVVHQGTVEEAREIYELRLALEPLAVTSAMPRLTPADLDRAGELHERMLAVDDIGQWVELNRQFHAVFMDAAPSTWLRNMIGMLRDAAAVPVAQSIWAYRDRMLTGNDEHARILAAFRAGDADLAARKTNEHLRSTLAIVEDYYAGKLTR</sequence>
<keyword evidence="1" id="KW-0805">Transcription regulation</keyword>
<dbReference type="SMART" id="SM00345">
    <property type="entry name" value="HTH_GNTR"/>
    <property type="match status" value="1"/>
</dbReference>
<dbReference type="InterPro" id="IPR008920">
    <property type="entry name" value="TF_FadR/GntR_C"/>
</dbReference>
<dbReference type="EMBL" id="CP040915">
    <property type="protein sequence ID" value="QDC25643.1"/>
    <property type="molecule type" value="Genomic_DNA"/>
</dbReference>
<dbReference type="PANTHER" id="PTHR43537">
    <property type="entry name" value="TRANSCRIPTIONAL REGULATOR, GNTR FAMILY"/>
    <property type="match status" value="1"/>
</dbReference>
<feature type="region of interest" description="Disordered" evidence="4">
    <location>
        <begin position="1"/>
        <end position="23"/>
    </location>
</feature>